<evidence type="ECO:0000256" key="5">
    <source>
        <dbReference type="ARBA" id="ARBA00022729"/>
    </source>
</evidence>
<gene>
    <name evidence="12" type="primary">PARPA_08163.1 scaffold 32258</name>
</gene>
<dbReference type="InterPro" id="IPR001969">
    <property type="entry name" value="Aspartic_peptidase_AS"/>
</dbReference>
<dbReference type="Gene3D" id="2.40.70.10">
    <property type="entry name" value="Acid Proteases"/>
    <property type="match status" value="2"/>
</dbReference>
<proteinExistence type="inferred from homology"/>
<dbReference type="OrthoDB" id="2747330at2759"/>
<dbReference type="AlphaFoldDB" id="A0A0B7NEP1"/>
<comment type="catalytic activity">
    <reaction evidence="1">
        <text>Hydrolysis of proteins with broad specificity similar to that of pepsin A, preferring hydrophobic residues at P1 and P1'. Clots milk and activates trypsinogen. Does not cleave 4-Gln-|-His-5, but does cleave 10-His-|-Leu-11 and 12-Val-|-Glu-13 in B chain of insulin.</text>
        <dbReference type="EC" id="3.4.23.21"/>
    </reaction>
</comment>
<sequence>MQLCLLITAAFAACVVATGSITFNLEKQHNAKLSTRDRLRHSLAKFDLKASDDMLLLNKIASTSDLNSDPASATVELNTAMVDVEYIGRVYIGNPPQEFHLNFDTGSAEIWVPASDCRRCGGRRRYEPNCSKTFHSKASDQDSSAWQVRYGDGSSVSGVIGHDKITIGNDISLEDYPFGIAKEQAHGFVVDPFLDGVFGLAFPAISAIDNMTSTTFVQNLHAQGKIKEPIVSFWLGRSAIDNGQGEVMFGGVNANHFSGNIAYIPVEQKSFWKVPIRGVSINGNQIYDKAGSAILDTGTTLLVVPTAVSKKIHKSIPGADYDALYGWRMPCDLAVKGHEHAITITLGDHDFPLNVADLVRENVEAGNGLCYSGIAESQSPIFILGNTFLKNYYSVYDYGNMRIGLATSQ</sequence>
<evidence type="ECO:0000256" key="10">
    <source>
        <dbReference type="SAM" id="SignalP"/>
    </source>
</evidence>
<dbReference type="FunFam" id="2.40.70.10:FF:000115">
    <property type="entry name" value="Lysosomal aspartic protease"/>
    <property type="match status" value="1"/>
</dbReference>
<reference evidence="12 13" key="1">
    <citation type="submission" date="2014-09" db="EMBL/GenBank/DDBJ databases">
        <authorList>
            <person name="Ellenberger Sabrina"/>
        </authorList>
    </citation>
    <scope>NUCLEOTIDE SEQUENCE [LARGE SCALE GENOMIC DNA]</scope>
    <source>
        <strain evidence="12 13">CBS 412.66</strain>
    </source>
</reference>
<feature type="chain" id="PRO_5002135342" description="rhizopuspepsin" evidence="10">
    <location>
        <begin position="18"/>
        <end position="409"/>
    </location>
</feature>
<organism evidence="12 13">
    <name type="scientific">Parasitella parasitica</name>
    <dbReference type="NCBI Taxonomy" id="35722"/>
    <lineage>
        <taxon>Eukaryota</taxon>
        <taxon>Fungi</taxon>
        <taxon>Fungi incertae sedis</taxon>
        <taxon>Mucoromycota</taxon>
        <taxon>Mucoromycotina</taxon>
        <taxon>Mucoromycetes</taxon>
        <taxon>Mucorales</taxon>
        <taxon>Mucorineae</taxon>
        <taxon>Mucoraceae</taxon>
        <taxon>Parasitella</taxon>
    </lineage>
</organism>
<dbReference type="InterPro" id="IPR021109">
    <property type="entry name" value="Peptidase_aspartic_dom_sf"/>
</dbReference>
<evidence type="ECO:0000313" key="13">
    <source>
        <dbReference type="Proteomes" id="UP000054107"/>
    </source>
</evidence>
<keyword evidence="13" id="KW-1185">Reference proteome</keyword>
<feature type="signal peptide" evidence="10">
    <location>
        <begin position="1"/>
        <end position="17"/>
    </location>
</feature>
<dbReference type="EMBL" id="LN730905">
    <property type="protein sequence ID" value="CEP14007.1"/>
    <property type="molecule type" value="Genomic_DNA"/>
</dbReference>
<feature type="domain" description="Peptidase A1" evidence="11">
    <location>
        <begin position="86"/>
        <end position="406"/>
    </location>
</feature>
<evidence type="ECO:0000256" key="2">
    <source>
        <dbReference type="ARBA" id="ARBA00007447"/>
    </source>
</evidence>
<protein>
    <recommendedName>
        <fullName evidence="3">rhizopuspepsin</fullName>
        <ecNumber evidence="3">3.4.23.21</ecNumber>
    </recommendedName>
</protein>
<dbReference type="Proteomes" id="UP000054107">
    <property type="component" value="Unassembled WGS sequence"/>
</dbReference>
<dbReference type="SUPFAM" id="SSF50630">
    <property type="entry name" value="Acid proteases"/>
    <property type="match status" value="1"/>
</dbReference>
<keyword evidence="5 10" id="KW-0732">Signal</keyword>
<dbReference type="EC" id="3.4.23.21" evidence="3"/>
<evidence type="ECO:0000256" key="7">
    <source>
        <dbReference type="ARBA" id="ARBA00022801"/>
    </source>
</evidence>
<keyword evidence="4 9" id="KW-0645">Protease</keyword>
<keyword evidence="6 9" id="KW-0064">Aspartyl protease</keyword>
<comment type="similarity">
    <text evidence="2 9">Belongs to the peptidase A1 family.</text>
</comment>
<feature type="active site" evidence="8">
    <location>
        <position position="296"/>
    </location>
</feature>
<dbReference type="STRING" id="35722.A0A0B7NEP1"/>
<dbReference type="GO" id="GO:0004190">
    <property type="term" value="F:aspartic-type endopeptidase activity"/>
    <property type="evidence" value="ECO:0007669"/>
    <property type="project" value="UniProtKB-KW"/>
</dbReference>
<evidence type="ECO:0000256" key="3">
    <source>
        <dbReference type="ARBA" id="ARBA00013205"/>
    </source>
</evidence>
<evidence type="ECO:0000256" key="4">
    <source>
        <dbReference type="ARBA" id="ARBA00022670"/>
    </source>
</evidence>
<evidence type="ECO:0000256" key="8">
    <source>
        <dbReference type="PIRSR" id="PIRSR601461-1"/>
    </source>
</evidence>
<dbReference type="PANTHER" id="PTHR47966">
    <property type="entry name" value="BETA-SITE APP-CLEAVING ENZYME, ISOFORM A-RELATED"/>
    <property type="match status" value="1"/>
</dbReference>
<dbReference type="PROSITE" id="PS00141">
    <property type="entry name" value="ASP_PROTEASE"/>
    <property type="match status" value="2"/>
</dbReference>
<keyword evidence="7 9" id="KW-0378">Hydrolase</keyword>
<dbReference type="PROSITE" id="PS51767">
    <property type="entry name" value="PEPTIDASE_A1"/>
    <property type="match status" value="1"/>
</dbReference>
<dbReference type="Pfam" id="PF00026">
    <property type="entry name" value="Asp"/>
    <property type="match status" value="1"/>
</dbReference>
<evidence type="ECO:0000259" key="11">
    <source>
        <dbReference type="PROSITE" id="PS51767"/>
    </source>
</evidence>
<accession>A0A0B7NEP1</accession>
<name>A0A0B7NEP1_9FUNG</name>
<feature type="active site" evidence="8">
    <location>
        <position position="104"/>
    </location>
</feature>
<dbReference type="PANTHER" id="PTHR47966:SF51">
    <property type="entry name" value="BETA-SITE APP-CLEAVING ENZYME, ISOFORM A-RELATED"/>
    <property type="match status" value="1"/>
</dbReference>
<dbReference type="PRINTS" id="PR00792">
    <property type="entry name" value="PEPSIN"/>
</dbReference>
<dbReference type="CDD" id="cd05471">
    <property type="entry name" value="pepsin_like"/>
    <property type="match status" value="1"/>
</dbReference>
<dbReference type="InterPro" id="IPR001461">
    <property type="entry name" value="Aspartic_peptidase_A1"/>
</dbReference>
<dbReference type="InterPro" id="IPR034164">
    <property type="entry name" value="Pepsin-like_dom"/>
</dbReference>
<evidence type="ECO:0000313" key="12">
    <source>
        <dbReference type="EMBL" id="CEP14007.1"/>
    </source>
</evidence>
<evidence type="ECO:0000256" key="6">
    <source>
        <dbReference type="ARBA" id="ARBA00022750"/>
    </source>
</evidence>
<evidence type="ECO:0000256" key="1">
    <source>
        <dbReference type="ARBA" id="ARBA00001130"/>
    </source>
</evidence>
<dbReference type="GO" id="GO:0006508">
    <property type="term" value="P:proteolysis"/>
    <property type="evidence" value="ECO:0007669"/>
    <property type="project" value="UniProtKB-KW"/>
</dbReference>
<dbReference type="InterPro" id="IPR033121">
    <property type="entry name" value="PEPTIDASE_A1"/>
</dbReference>
<evidence type="ECO:0000256" key="9">
    <source>
        <dbReference type="RuleBase" id="RU000454"/>
    </source>
</evidence>